<dbReference type="Proteomes" id="UP000036987">
    <property type="component" value="Unassembled WGS sequence"/>
</dbReference>
<name>A0A0K9NNZ3_ZOSMR</name>
<accession>A0A0K9NNZ3</accession>
<dbReference type="STRING" id="29655.A0A0K9NNZ3"/>
<comment type="similarity">
    <text evidence="1">Belongs to the ycf54 family.</text>
</comment>
<dbReference type="Gene3D" id="3.30.70.1860">
    <property type="entry name" value="Uncharacterised protein family Ycf54"/>
    <property type="match status" value="1"/>
</dbReference>
<evidence type="ECO:0000256" key="1">
    <source>
        <dbReference type="ARBA" id="ARBA00043978"/>
    </source>
</evidence>
<keyword evidence="3" id="KW-1185">Reference proteome</keyword>
<dbReference type="PANTHER" id="PTHR35319:SF2">
    <property type="entry name" value="YCF54"/>
    <property type="match status" value="1"/>
</dbReference>
<sequence length="208" mass="24219">MDVSLTLRSAAAFSDLGSSNKSYGYGRTQKSFALSTNYFRRKLPSQVSSFPVTRAVAIRSDQVDAPQPPKEEKKTQRYHFLIANAKFLLDDEEHFNEQLVERLRLFEERNREQDFWLVIEPKFLNKFPDISRRLKRPSVALVSTDATWITFMKLRLDRVLTASFEADSVEEALASDNQVDLQFERPSNWVAPYPKYESGWWESFLPPK</sequence>
<reference evidence="3" key="1">
    <citation type="journal article" date="2016" name="Nature">
        <title>The genome of the seagrass Zostera marina reveals angiosperm adaptation to the sea.</title>
        <authorList>
            <person name="Olsen J.L."/>
            <person name="Rouze P."/>
            <person name="Verhelst B."/>
            <person name="Lin Y.-C."/>
            <person name="Bayer T."/>
            <person name="Collen J."/>
            <person name="Dattolo E."/>
            <person name="De Paoli E."/>
            <person name="Dittami S."/>
            <person name="Maumus F."/>
            <person name="Michel G."/>
            <person name="Kersting A."/>
            <person name="Lauritano C."/>
            <person name="Lohaus R."/>
            <person name="Toepel M."/>
            <person name="Tonon T."/>
            <person name="Vanneste K."/>
            <person name="Amirebrahimi M."/>
            <person name="Brakel J."/>
            <person name="Bostroem C."/>
            <person name="Chovatia M."/>
            <person name="Grimwood J."/>
            <person name="Jenkins J.W."/>
            <person name="Jueterbock A."/>
            <person name="Mraz A."/>
            <person name="Stam W.T."/>
            <person name="Tice H."/>
            <person name="Bornberg-Bauer E."/>
            <person name="Green P.J."/>
            <person name="Pearson G.A."/>
            <person name="Procaccini G."/>
            <person name="Duarte C.M."/>
            <person name="Schmutz J."/>
            <person name="Reusch T.B.H."/>
            <person name="Van de Peer Y."/>
        </authorList>
    </citation>
    <scope>NUCLEOTIDE SEQUENCE [LARGE SCALE GENOMIC DNA]</scope>
    <source>
        <strain evidence="3">cv. Finnish</strain>
    </source>
</reference>
<dbReference type="InterPro" id="IPR038409">
    <property type="entry name" value="Ycf54-like_sf"/>
</dbReference>
<dbReference type="InterPro" id="IPR019616">
    <property type="entry name" value="Ycf54"/>
</dbReference>
<dbReference type="GO" id="GO:0015995">
    <property type="term" value="P:chlorophyll biosynthetic process"/>
    <property type="evidence" value="ECO:0000318"/>
    <property type="project" value="GO_Central"/>
</dbReference>
<organism evidence="2 3">
    <name type="scientific">Zostera marina</name>
    <name type="common">Eelgrass</name>
    <dbReference type="NCBI Taxonomy" id="29655"/>
    <lineage>
        <taxon>Eukaryota</taxon>
        <taxon>Viridiplantae</taxon>
        <taxon>Streptophyta</taxon>
        <taxon>Embryophyta</taxon>
        <taxon>Tracheophyta</taxon>
        <taxon>Spermatophyta</taxon>
        <taxon>Magnoliopsida</taxon>
        <taxon>Liliopsida</taxon>
        <taxon>Zosteraceae</taxon>
        <taxon>Zostera</taxon>
    </lineage>
</organism>
<dbReference type="OrthoDB" id="5200at2759"/>
<evidence type="ECO:0000313" key="2">
    <source>
        <dbReference type="EMBL" id="KMZ57797.1"/>
    </source>
</evidence>
<evidence type="ECO:0000313" key="3">
    <source>
        <dbReference type="Proteomes" id="UP000036987"/>
    </source>
</evidence>
<comment type="caution">
    <text evidence="2">The sequence shown here is derived from an EMBL/GenBank/DDBJ whole genome shotgun (WGS) entry which is preliminary data.</text>
</comment>
<dbReference type="AlphaFoldDB" id="A0A0K9NNZ3"/>
<dbReference type="EMBL" id="LFYR01002015">
    <property type="protein sequence ID" value="KMZ57797.1"/>
    <property type="molecule type" value="Genomic_DNA"/>
</dbReference>
<dbReference type="OMA" id="CCAVIEL"/>
<protein>
    <submittedName>
        <fullName evidence="2">Ycf54 protein</fullName>
    </submittedName>
</protein>
<dbReference type="PANTHER" id="PTHR35319">
    <property type="match status" value="1"/>
</dbReference>
<dbReference type="Pfam" id="PF10674">
    <property type="entry name" value="Ycf54"/>
    <property type="match status" value="1"/>
</dbReference>
<proteinExistence type="inferred from homology"/>
<gene>
    <name evidence="2" type="ORF">ZOSMA_81G00150</name>
</gene>